<dbReference type="InterPro" id="IPR038717">
    <property type="entry name" value="Tc1-like_DDE_dom"/>
</dbReference>
<name>A0AAV7K6Q8_9METZ</name>
<dbReference type="Pfam" id="PF13358">
    <property type="entry name" value="DDE_3"/>
    <property type="match status" value="1"/>
</dbReference>
<dbReference type="AlphaFoldDB" id="A0AAV7K6Q8"/>
<dbReference type="InterPro" id="IPR036397">
    <property type="entry name" value="RNaseH_sf"/>
</dbReference>
<protein>
    <recommendedName>
        <fullName evidence="1">Tc1-like transposase DDE domain-containing protein</fullName>
    </recommendedName>
</protein>
<accession>A0AAV7K6Q8</accession>
<dbReference type="EMBL" id="JAKMXF010000126">
    <property type="protein sequence ID" value="KAI6657037.1"/>
    <property type="molecule type" value="Genomic_DNA"/>
</dbReference>
<evidence type="ECO:0000313" key="2">
    <source>
        <dbReference type="EMBL" id="KAI6657037.1"/>
    </source>
</evidence>
<sequence>MIPAMSKAIFMQDGAPAHTARKTQGWSRENLPGFWEKQKWPGNSPVLNPIENIWLIVQDLINKIKPAVNVNDLDKMLKNAWSSIDPNILERLYLGIPMRVQKFIELSGEYIGK</sequence>
<organism evidence="2 3">
    <name type="scientific">Oopsacas minuta</name>
    <dbReference type="NCBI Taxonomy" id="111878"/>
    <lineage>
        <taxon>Eukaryota</taxon>
        <taxon>Metazoa</taxon>
        <taxon>Porifera</taxon>
        <taxon>Hexactinellida</taxon>
        <taxon>Hexasterophora</taxon>
        <taxon>Lyssacinosida</taxon>
        <taxon>Leucopsacidae</taxon>
        <taxon>Oopsacas</taxon>
    </lineage>
</organism>
<reference evidence="2 3" key="1">
    <citation type="journal article" date="2023" name="BMC Biol.">
        <title>The compact genome of the sponge Oopsacas minuta (Hexactinellida) is lacking key metazoan core genes.</title>
        <authorList>
            <person name="Santini S."/>
            <person name="Schenkelaars Q."/>
            <person name="Jourda C."/>
            <person name="Duchesne M."/>
            <person name="Belahbib H."/>
            <person name="Rocher C."/>
            <person name="Selva M."/>
            <person name="Riesgo A."/>
            <person name="Vervoort M."/>
            <person name="Leys S.P."/>
            <person name="Kodjabachian L."/>
            <person name="Le Bivic A."/>
            <person name="Borchiellini C."/>
            <person name="Claverie J.M."/>
            <person name="Renard E."/>
        </authorList>
    </citation>
    <scope>NUCLEOTIDE SEQUENCE [LARGE SCALE GENOMIC DNA]</scope>
    <source>
        <strain evidence="2">SPO-2</strain>
    </source>
</reference>
<evidence type="ECO:0000259" key="1">
    <source>
        <dbReference type="Pfam" id="PF13358"/>
    </source>
</evidence>
<keyword evidence="3" id="KW-1185">Reference proteome</keyword>
<comment type="caution">
    <text evidence="2">The sequence shown here is derived from an EMBL/GenBank/DDBJ whole genome shotgun (WGS) entry which is preliminary data.</text>
</comment>
<dbReference type="Proteomes" id="UP001165289">
    <property type="component" value="Unassembled WGS sequence"/>
</dbReference>
<gene>
    <name evidence="2" type="ORF">LOD99_11220</name>
</gene>
<dbReference type="Gene3D" id="3.30.420.10">
    <property type="entry name" value="Ribonuclease H-like superfamily/Ribonuclease H"/>
    <property type="match status" value="1"/>
</dbReference>
<feature type="domain" description="Tc1-like transposase DDE" evidence="1">
    <location>
        <begin position="7"/>
        <end position="64"/>
    </location>
</feature>
<proteinExistence type="predicted"/>
<evidence type="ECO:0000313" key="3">
    <source>
        <dbReference type="Proteomes" id="UP001165289"/>
    </source>
</evidence>
<dbReference type="GO" id="GO:0003676">
    <property type="term" value="F:nucleic acid binding"/>
    <property type="evidence" value="ECO:0007669"/>
    <property type="project" value="InterPro"/>
</dbReference>